<evidence type="ECO:0008006" key="3">
    <source>
        <dbReference type="Google" id="ProtNLM"/>
    </source>
</evidence>
<comment type="caution">
    <text evidence="1">The sequence shown here is derived from an EMBL/GenBank/DDBJ whole genome shotgun (WGS) entry which is preliminary data.</text>
</comment>
<dbReference type="EMBL" id="MOOB01000026">
    <property type="protein sequence ID" value="OQE84703.1"/>
    <property type="molecule type" value="Genomic_DNA"/>
</dbReference>
<dbReference type="STRING" id="60175.A0A1V6YBM1"/>
<gene>
    <name evidence="1" type="ORF">PENNAL_c0026G10474</name>
</gene>
<protein>
    <recommendedName>
        <fullName evidence="3">Protein kinase domain-containing protein</fullName>
    </recommendedName>
</protein>
<dbReference type="SUPFAM" id="SSF56112">
    <property type="entry name" value="Protein kinase-like (PK-like)"/>
    <property type="match status" value="1"/>
</dbReference>
<proteinExistence type="predicted"/>
<keyword evidence="2" id="KW-1185">Reference proteome</keyword>
<reference evidence="2" key="1">
    <citation type="journal article" date="2017" name="Nat. Microbiol.">
        <title>Global analysis of biosynthetic gene clusters reveals vast potential of secondary metabolite production in Penicillium species.</title>
        <authorList>
            <person name="Nielsen J.C."/>
            <person name="Grijseels S."/>
            <person name="Prigent S."/>
            <person name="Ji B."/>
            <person name="Dainat J."/>
            <person name="Nielsen K.F."/>
            <person name="Frisvad J.C."/>
            <person name="Workman M."/>
            <person name="Nielsen J."/>
        </authorList>
    </citation>
    <scope>NUCLEOTIDE SEQUENCE [LARGE SCALE GENOMIC DNA]</scope>
    <source>
        <strain evidence="2">IBT 13039</strain>
    </source>
</reference>
<dbReference type="Gene3D" id="1.10.510.10">
    <property type="entry name" value="Transferase(Phosphotransferase) domain 1"/>
    <property type="match status" value="1"/>
</dbReference>
<sequence>MSKPRKDPLNKSSSWEQLTTNEIRYYTYWYEPSGQCLRLAAVPDTLSGDILSPKQNPLWKATLKSSNDSEDLGALFTSLDILSIDSNNMDFDKYYPKEGEYKSEISNRLKCQVGSCPGVPKSPAHHSVTWNIARWEVGFEKLKPHWILVYIYPLVTNKEWILQVILGLKCLHSVGIVHRDLCVDNLAFTADTTRVLICDLQDRWGNRLAPEVSHKQVLDTDSTEKSDIHDLGDVIKGMI</sequence>
<dbReference type="AlphaFoldDB" id="A0A1V6YBM1"/>
<dbReference type="OMA" id="CYTYWYE"/>
<dbReference type="Proteomes" id="UP000191691">
    <property type="component" value="Unassembled WGS sequence"/>
</dbReference>
<organism evidence="1 2">
    <name type="scientific">Penicillium nalgiovense</name>
    <dbReference type="NCBI Taxonomy" id="60175"/>
    <lineage>
        <taxon>Eukaryota</taxon>
        <taxon>Fungi</taxon>
        <taxon>Dikarya</taxon>
        <taxon>Ascomycota</taxon>
        <taxon>Pezizomycotina</taxon>
        <taxon>Eurotiomycetes</taxon>
        <taxon>Eurotiomycetidae</taxon>
        <taxon>Eurotiales</taxon>
        <taxon>Aspergillaceae</taxon>
        <taxon>Penicillium</taxon>
    </lineage>
</organism>
<evidence type="ECO:0000313" key="1">
    <source>
        <dbReference type="EMBL" id="OQE84703.1"/>
    </source>
</evidence>
<accession>A0A1V6YBM1</accession>
<evidence type="ECO:0000313" key="2">
    <source>
        <dbReference type="Proteomes" id="UP000191691"/>
    </source>
</evidence>
<name>A0A1V6YBM1_PENNA</name>
<dbReference type="InterPro" id="IPR011009">
    <property type="entry name" value="Kinase-like_dom_sf"/>
</dbReference>